<dbReference type="GO" id="GO:0015074">
    <property type="term" value="P:DNA integration"/>
    <property type="evidence" value="ECO:0007669"/>
    <property type="project" value="UniProtKB-KW"/>
</dbReference>
<evidence type="ECO:0000256" key="8">
    <source>
        <dbReference type="ARBA" id="ARBA00022759"/>
    </source>
</evidence>
<dbReference type="Gramene" id="PRQ56667">
    <property type="protein sequence ID" value="PRQ56667"/>
    <property type="gene ID" value="RchiOBHm_Chr1g0339801"/>
</dbReference>
<keyword evidence="11" id="KW-0229">DNA integration</keyword>
<dbReference type="GO" id="GO:0006310">
    <property type="term" value="P:DNA recombination"/>
    <property type="evidence" value="ECO:0007669"/>
    <property type="project" value="UniProtKB-KW"/>
</dbReference>
<evidence type="ECO:0000259" key="19">
    <source>
        <dbReference type="PROSITE" id="PS50994"/>
    </source>
</evidence>
<evidence type="ECO:0000256" key="12">
    <source>
        <dbReference type="ARBA" id="ARBA00022918"/>
    </source>
</evidence>
<keyword evidence="14" id="KW-0238">DNA-binding</keyword>
<dbReference type="Pfam" id="PF13975">
    <property type="entry name" value="gag-asp_proteas"/>
    <property type="match status" value="1"/>
</dbReference>
<evidence type="ECO:0000256" key="1">
    <source>
        <dbReference type="ARBA" id="ARBA00012493"/>
    </source>
</evidence>
<dbReference type="InterPro" id="IPR016197">
    <property type="entry name" value="Chromo-like_dom_sf"/>
</dbReference>
<dbReference type="FunFam" id="3.30.70.270:FF:000020">
    <property type="entry name" value="Transposon Tf2-6 polyprotein-like Protein"/>
    <property type="match status" value="1"/>
</dbReference>
<dbReference type="Pfam" id="PF00078">
    <property type="entry name" value="RVT_1"/>
    <property type="match status" value="1"/>
</dbReference>
<feature type="domain" description="Chromo" evidence="17">
    <location>
        <begin position="1163"/>
        <end position="1204"/>
    </location>
</feature>
<dbReference type="CDD" id="cd00303">
    <property type="entry name" value="retropepsin_like"/>
    <property type="match status" value="1"/>
</dbReference>
<dbReference type="Gene3D" id="2.40.50.40">
    <property type="match status" value="1"/>
</dbReference>
<dbReference type="Gene3D" id="3.30.420.10">
    <property type="entry name" value="Ribonuclease H-like superfamily/Ribonuclease H"/>
    <property type="match status" value="1"/>
</dbReference>
<evidence type="ECO:0000256" key="4">
    <source>
        <dbReference type="ARBA" id="ARBA00022695"/>
    </source>
</evidence>
<dbReference type="InterPro" id="IPR036397">
    <property type="entry name" value="RNaseH_sf"/>
</dbReference>
<feature type="compositionally biased region" description="Polar residues" evidence="16">
    <location>
        <begin position="1"/>
        <end position="17"/>
    </location>
</feature>
<keyword evidence="9 20" id="KW-0378">Hydrolase</keyword>
<dbReference type="Gene3D" id="2.40.70.10">
    <property type="entry name" value="Acid Proteases"/>
    <property type="match status" value="1"/>
</dbReference>
<dbReference type="Proteomes" id="UP000238479">
    <property type="component" value="Chromosome 1"/>
</dbReference>
<feature type="compositionally biased region" description="Low complexity" evidence="16">
    <location>
        <begin position="20"/>
        <end position="30"/>
    </location>
</feature>
<name>A0A2P6SDB9_ROSCH</name>
<feature type="domain" description="Reverse transcriptase" evidence="18">
    <location>
        <begin position="338"/>
        <end position="517"/>
    </location>
</feature>
<dbReference type="Pfam" id="PF17917">
    <property type="entry name" value="RT_RNaseH"/>
    <property type="match status" value="1"/>
</dbReference>
<evidence type="ECO:0000313" key="21">
    <source>
        <dbReference type="Proteomes" id="UP000238479"/>
    </source>
</evidence>
<dbReference type="Gene3D" id="3.30.70.270">
    <property type="match status" value="2"/>
</dbReference>
<dbReference type="InterPro" id="IPR000477">
    <property type="entry name" value="RT_dom"/>
</dbReference>
<dbReference type="GO" id="GO:0006508">
    <property type="term" value="P:proteolysis"/>
    <property type="evidence" value="ECO:0007669"/>
    <property type="project" value="UniProtKB-KW"/>
</dbReference>
<keyword evidence="7" id="KW-0064">Aspartyl protease</keyword>
<dbReference type="PROSITE" id="PS50013">
    <property type="entry name" value="CHROMO_2"/>
    <property type="match status" value="1"/>
</dbReference>
<keyword evidence="6" id="KW-0479">Metal-binding</keyword>
<dbReference type="SUPFAM" id="SSF50630">
    <property type="entry name" value="Acid proteases"/>
    <property type="match status" value="1"/>
</dbReference>
<dbReference type="OMA" id="ACEEVEY"/>
<dbReference type="InterPro" id="IPR050951">
    <property type="entry name" value="Retrovirus_Pol_polyprotein"/>
</dbReference>
<dbReference type="InterPro" id="IPR023780">
    <property type="entry name" value="Chromo_domain"/>
</dbReference>
<evidence type="ECO:0000256" key="3">
    <source>
        <dbReference type="ARBA" id="ARBA00022679"/>
    </source>
</evidence>
<feature type="region of interest" description="Disordered" evidence="16">
    <location>
        <begin position="1"/>
        <end position="45"/>
    </location>
</feature>
<keyword evidence="3 20" id="KW-0808">Transferase</keyword>
<dbReference type="SUPFAM" id="SSF54160">
    <property type="entry name" value="Chromo domain-like"/>
    <property type="match status" value="1"/>
</dbReference>
<dbReference type="PROSITE" id="PS50878">
    <property type="entry name" value="RT_POL"/>
    <property type="match status" value="1"/>
</dbReference>
<dbReference type="CDD" id="cd01647">
    <property type="entry name" value="RT_LTR"/>
    <property type="match status" value="1"/>
</dbReference>
<keyword evidence="21" id="KW-1185">Reference proteome</keyword>
<keyword evidence="8" id="KW-0255">Endonuclease</keyword>
<keyword evidence="2" id="KW-0645">Protease</keyword>
<dbReference type="Pfam" id="PF00385">
    <property type="entry name" value="Chromo"/>
    <property type="match status" value="1"/>
</dbReference>
<evidence type="ECO:0000256" key="15">
    <source>
        <dbReference type="ARBA" id="ARBA00023172"/>
    </source>
</evidence>
<dbReference type="GO" id="GO:0046872">
    <property type="term" value="F:metal ion binding"/>
    <property type="evidence" value="ECO:0007669"/>
    <property type="project" value="UniProtKB-KW"/>
</dbReference>
<dbReference type="FunFam" id="3.10.10.10:FF:000007">
    <property type="entry name" value="Retrovirus-related Pol polyprotein from transposon 17.6-like Protein"/>
    <property type="match status" value="1"/>
</dbReference>
<sequence>MGQHFSSPSVSTTSQLTHHPIQNQPNYPNQKPKPDGPFRKWSPSEQRERRAQGLCYSCDEQWSKTHVCKTPVMAILESPTPLEELPIEAIVEEDQPSDSEQFLPIHAITHTMMGQMMRFQGFINNQPISVFVDCGSATNFLNPAVARRLGLTIQNVSHLQFTSASGEQLSPSGQAIDTTVSIQGYQFTTSFLLLPVTGCDLLLGAQWLETLGFIGWHFSEKVMVFTENGQCHVLHGLRKQPSQMDQSAFMALLPAEHLDSVSSVTGTIPIQGSALIPELQPLLTSYEDLFSPPIGLPPKRAIDHRITLLPNAGPVNVRPYRYAHSQKTELEAQVQEMLSQGIIRPSRSPFSSPVLLVRKKEGTWRFCVDYRSLNNVTVKDRFPIPVVDELLDELHEAKYFSKLDLRSGYHQIRMHQEDIPKTAFRTHEGHYEFVVMPFGLSNGPSTFQALMNDVFKHVLRKFVLVFFDDILIYSSDLHSHLIHLEEVFQILQQHQLKVKMAKCSFCQSKVTYLGHVISGQGVSVDPDKVQCLNEWPKPQTVKGLRGFLGLAGYYRRFVQNFGLIAQPLNDMLKANNFFWSTAAEDAFQRLKLAVTTAPVLALPDFNQAFTVETDASGLGIGAVLTQQKHPIAYLSKTLSPKNQVLSVYDKEMFAILFAIDKWRPYLLGNQFTILTDHQTLKHLLTQRITTPSQHKWLAKLLGYDYKIEYRPGHLNTVPDVLSRKHELCAIQSISSPVFDNIAQIQQACSRDPDAQTIISALQQGLPTKKNFSMANNQLMYKNKIFVPQTSEWRSKILHEFHSSLQAGHSGYLRTLVRLSRSFYWPSMRKDIKSYIAACDQCQRQSYEAINPPGLLQPLPIPEGIWLDISMDFIDGLPNSQGKNAILVVIDRLSKYGHFIAVTHPYTAAQIAETFMKEVFRLHGMPKTIVSDRDPIFLSHFWKAFYKLQGTQLCHSSAYHPQSDGQTEVVNRSVEHYLRCFVADKPTSWNNLLHWAEWWYNTTYHSAIKMPPFQAVYGVPPPTVMRYVPGSTAVHSVDLALQDRDAFLQSLRENMAMAQNRMKQQSDKNRTEREFAVGDWVFLKLHPYRQQSLIKRPSHKLSPLFYGPFKILDRIGSVAYRLELPPSSKIHPVFHVSLLKKRVGDSAPLSQTLPQFDEKGMINWLPERVLDMSVVHKKKKAITQWLIQWSGLPKEDATWEEAHSIMARFPDFGNRGRLATQGAGTC</sequence>
<dbReference type="Gene3D" id="1.10.340.70">
    <property type="match status" value="1"/>
</dbReference>
<dbReference type="InterPro" id="IPR001584">
    <property type="entry name" value="Integrase_cat-core"/>
</dbReference>
<dbReference type="Pfam" id="PF17921">
    <property type="entry name" value="Integrase_H2C2"/>
    <property type="match status" value="1"/>
</dbReference>
<dbReference type="GO" id="GO:0003964">
    <property type="term" value="F:RNA-directed DNA polymerase activity"/>
    <property type="evidence" value="ECO:0007669"/>
    <property type="project" value="UniProtKB-KW"/>
</dbReference>
<dbReference type="Pfam" id="PF24626">
    <property type="entry name" value="SH3_Tf2-1"/>
    <property type="match status" value="1"/>
</dbReference>
<dbReference type="GO" id="GO:0004519">
    <property type="term" value="F:endonuclease activity"/>
    <property type="evidence" value="ECO:0007669"/>
    <property type="project" value="UniProtKB-KW"/>
</dbReference>
<gene>
    <name evidence="20" type="ORF">RchiOBHm_Chr1g0339801</name>
</gene>
<evidence type="ECO:0000313" key="20">
    <source>
        <dbReference type="EMBL" id="PRQ56667.1"/>
    </source>
</evidence>
<proteinExistence type="predicted"/>
<keyword evidence="10" id="KW-0460">Magnesium</keyword>
<dbReference type="PANTHER" id="PTHR37984:SF5">
    <property type="entry name" value="PROTEIN NYNRIN-LIKE"/>
    <property type="match status" value="1"/>
</dbReference>
<evidence type="ECO:0000259" key="17">
    <source>
        <dbReference type="PROSITE" id="PS50013"/>
    </source>
</evidence>
<evidence type="ECO:0000256" key="13">
    <source>
        <dbReference type="ARBA" id="ARBA00022932"/>
    </source>
</evidence>
<dbReference type="FunFam" id="1.10.340.70:FF:000001">
    <property type="entry name" value="Retrovirus-related Pol polyprotein from transposon gypsy-like Protein"/>
    <property type="match status" value="1"/>
</dbReference>
<evidence type="ECO:0000259" key="18">
    <source>
        <dbReference type="PROSITE" id="PS50878"/>
    </source>
</evidence>
<evidence type="ECO:0000256" key="7">
    <source>
        <dbReference type="ARBA" id="ARBA00022750"/>
    </source>
</evidence>
<dbReference type="PROSITE" id="PS50994">
    <property type="entry name" value="INTEGRASE"/>
    <property type="match status" value="1"/>
</dbReference>
<dbReference type="SUPFAM" id="SSF56672">
    <property type="entry name" value="DNA/RNA polymerases"/>
    <property type="match status" value="1"/>
</dbReference>
<reference evidence="20 21" key="1">
    <citation type="journal article" date="2018" name="Nat. Genet.">
        <title>The Rosa genome provides new insights in the design of modern roses.</title>
        <authorList>
            <person name="Bendahmane M."/>
        </authorList>
    </citation>
    <scope>NUCLEOTIDE SEQUENCE [LARGE SCALE GENOMIC DNA]</scope>
    <source>
        <strain evidence="21">cv. Old Blush</strain>
    </source>
</reference>
<keyword evidence="12" id="KW-0695">RNA-directed DNA polymerase</keyword>
<protein>
    <recommendedName>
        <fullName evidence="1">RNA-directed DNA polymerase</fullName>
        <ecNumber evidence="1">2.7.7.49</ecNumber>
    </recommendedName>
</protein>
<feature type="domain" description="Integrase catalytic" evidence="19">
    <location>
        <begin position="855"/>
        <end position="1019"/>
    </location>
</feature>
<dbReference type="InterPro" id="IPR043128">
    <property type="entry name" value="Rev_trsase/Diguanyl_cyclase"/>
</dbReference>
<accession>A0A2P6SDB9</accession>
<dbReference type="InterPro" id="IPR000953">
    <property type="entry name" value="Chromo/chromo_shadow_dom"/>
</dbReference>
<dbReference type="SUPFAM" id="SSF53098">
    <property type="entry name" value="Ribonuclease H-like"/>
    <property type="match status" value="1"/>
</dbReference>
<dbReference type="GO" id="GO:0003677">
    <property type="term" value="F:DNA binding"/>
    <property type="evidence" value="ECO:0007669"/>
    <property type="project" value="UniProtKB-KW"/>
</dbReference>
<dbReference type="InterPro" id="IPR043502">
    <property type="entry name" value="DNA/RNA_pol_sf"/>
</dbReference>
<keyword evidence="13" id="KW-0239">DNA-directed DNA polymerase</keyword>
<dbReference type="InterPro" id="IPR041588">
    <property type="entry name" value="Integrase_H2C2"/>
</dbReference>
<evidence type="ECO:0000256" key="2">
    <source>
        <dbReference type="ARBA" id="ARBA00022670"/>
    </source>
</evidence>
<evidence type="ECO:0000256" key="10">
    <source>
        <dbReference type="ARBA" id="ARBA00022842"/>
    </source>
</evidence>
<dbReference type="CDD" id="cd09274">
    <property type="entry name" value="RNase_HI_RT_Ty3"/>
    <property type="match status" value="1"/>
</dbReference>
<organism evidence="20 21">
    <name type="scientific">Rosa chinensis</name>
    <name type="common">China rose</name>
    <dbReference type="NCBI Taxonomy" id="74649"/>
    <lineage>
        <taxon>Eukaryota</taxon>
        <taxon>Viridiplantae</taxon>
        <taxon>Streptophyta</taxon>
        <taxon>Embryophyta</taxon>
        <taxon>Tracheophyta</taxon>
        <taxon>Spermatophyta</taxon>
        <taxon>Magnoliopsida</taxon>
        <taxon>eudicotyledons</taxon>
        <taxon>Gunneridae</taxon>
        <taxon>Pentapetalae</taxon>
        <taxon>rosids</taxon>
        <taxon>fabids</taxon>
        <taxon>Rosales</taxon>
        <taxon>Rosaceae</taxon>
        <taxon>Rosoideae</taxon>
        <taxon>Rosoideae incertae sedis</taxon>
        <taxon>Rosa</taxon>
    </lineage>
</organism>
<keyword evidence="5" id="KW-0540">Nuclease</keyword>
<evidence type="ECO:0000256" key="16">
    <source>
        <dbReference type="SAM" id="MobiDB-lite"/>
    </source>
</evidence>
<dbReference type="GO" id="GO:0004190">
    <property type="term" value="F:aspartic-type endopeptidase activity"/>
    <property type="evidence" value="ECO:0007669"/>
    <property type="project" value="UniProtKB-KW"/>
</dbReference>
<dbReference type="AlphaFoldDB" id="A0A2P6SDB9"/>
<dbReference type="Gene3D" id="3.10.10.10">
    <property type="entry name" value="HIV Type 1 Reverse Transcriptase, subunit A, domain 1"/>
    <property type="match status" value="1"/>
</dbReference>
<evidence type="ECO:0000256" key="14">
    <source>
        <dbReference type="ARBA" id="ARBA00023125"/>
    </source>
</evidence>
<dbReference type="InterPro" id="IPR056924">
    <property type="entry name" value="SH3_Tf2-1"/>
</dbReference>
<evidence type="ECO:0000256" key="5">
    <source>
        <dbReference type="ARBA" id="ARBA00022722"/>
    </source>
</evidence>
<dbReference type="InterPro" id="IPR012337">
    <property type="entry name" value="RNaseH-like_sf"/>
</dbReference>
<dbReference type="EC" id="2.7.7.49" evidence="1"/>
<evidence type="ECO:0000256" key="11">
    <source>
        <dbReference type="ARBA" id="ARBA00022908"/>
    </source>
</evidence>
<keyword evidence="4 20" id="KW-0548">Nucleotidyltransferase</keyword>
<keyword evidence="15" id="KW-0233">DNA recombination</keyword>
<dbReference type="InterPro" id="IPR041373">
    <property type="entry name" value="RT_RNaseH"/>
</dbReference>
<comment type="caution">
    <text evidence="20">The sequence shown here is derived from an EMBL/GenBank/DDBJ whole genome shotgun (WGS) entry which is preliminary data.</text>
</comment>
<dbReference type="GO" id="GO:0003887">
    <property type="term" value="F:DNA-directed DNA polymerase activity"/>
    <property type="evidence" value="ECO:0007669"/>
    <property type="project" value="UniProtKB-KW"/>
</dbReference>
<dbReference type="EMBL" id="PDCK01000039">
    <property type="protein sequence ID" value="PRQ56667.1"/>
    <property type="molecule type" value="Genomic_DNA"/>
</dbReference>
<dbReference type="InterPro" id="IPR021109">
    <property type="entry name" value="Peptidase_aspartic_dom_sf"/>
</dbReference>
<evidence type="ECO:0000256" key="6">
    <source>
        <dbReference type="ARBA" id="ARBA00022723"/>
    </source>
</evidence>
<dbReference type="PANTHER" id="PTHR37984">
    <property type="entry name" value="PROTEIN CBG26694"/>
    <property type="match status" value="1"/>
</dbReference>
<evidence type="ECO:0000256" key="9">
    <source>
        <dbReference type="ARBA" id="ARBA00022801"/>
    </source>
</evidence>